<dbReference type="Pfam" id="PF13439">
    <property type="entry name" value="Glyco_transf_4"/>
    <property type="match status" value="1"/>
</dbReference>
<dbReference type="InterPro" id="IPR001296">
    <property type="entry name" value="Glyco_trans_1"/>
</dbReference>
<dbReference type="SUPFAM" id="SSF53756">
    <property type="entry name" value="UDP-Glycosyltransferase/glycogen phosphorylase"/>
    <property type="match status" value="1"/>
</dbReference>
<dbReference type="GeneID" id="93299574"/>
<sequence>MKILFAVHSYYPEKDGVTIVTRYLSEGLANRGHYIAVVTEDKGKYKAFDTFKGVEIHRLDIRKQGMKYNGDRKGYFEFIDSFKPDILVIVCTQTWAFDWVKKVITKFKCKKVLFSHGYSGLKYSGVLDKYPVWKDIRYWQITSLKNHFYWKWYYLSAQKFMKKIDSIIYISNKGSDYKYGIKYNLTNYRILENAVEDQCFKEKMRSKNIKKTVFLNVANYNQNKNQLRILKAFYMTSLNNAKLIFCGSSPNQYMEKLIQEKKKLDSMGFRDVDILYGLSRNEVYQLYDNSDIFVLGSDWESFSLVLCEAGAKGLAAISTDVGCARNLDGCLVVKDEIEMAEAMKRLCVDKDLCIENGKKMKRFVMEHFRTEDKVLQLEKIFEEI</sequence>
<protein>
    <submittedName>
        <fullName evidence="3">Glycosyltransferase Gtf1</fullName>
    </submittedName>
</protein>
<dbReference type="Gene3D" id="3.40.50.2000">
    <property type="entry name" value="Glycogen Phosphorylase B"/>
    <property type="match status" value="2"/>
</dbReference>
<feature type="domain" description="Glycosyltransferase subfamily 4-like N-terminal" evidence="2">
    <location>
        <begin position="15"/>
        <end position="173"/>
    </location>
</feature>
<evidence type="ECO:0000259" key="2">
    <source>
        <dbReference type="Pfam" id="PF13439"/>
    </source>
</evidence>
<organism evidence="3 4">
    <name type="scientific">Eisenbergiella tayi</name>
    <dbReference type="NCBI Taxonomy" id="1432052"/>
    <lineage>
        <taxon>Bacteria</taxon>
        <taxon>Bacillati</taxon>
        <taxon>Bacillota</taxon>
        <taxon>Clostridia</taxon>
        <taxon>Lachnospirales</taxon>
        <taxon>Lachnospiraceae</taxon>
        <taxon>Eisenbergiella</taxon>
    </lineage>
</organism>
<dbReference type="RefSeq" id="WP_069156007.1">
    <property type="nucleotide sequence ID" value="NZ_MCGI01000001.1"/>
</dbReference>
<evidence type="ECO:0000313" key="3">
    <source>
        <dbReference type="EMBL" id="ODM13357.1"/>
    </source>
</evidence>
<dbReference type="AlphaFoldDB" id="A0A1E3AXD6"/>
<dbReference type="Pfam" id="PF00534">
    <property type="entry name" value="Glycos_transf_1"/>
    <property type="match status" value="1"/>
</dbReference>
<dbReference type="PANTHER" id="PTHR45947:SF3">
    <property type="entry name" value="SULFOQUINOVOSYL TRANSFERASE SQD2"/>
    <property type="match status" value="1"/>
</dbReference>
<accession>A0A1E3AXD6</accession>
<proteinExistence type="predicted"/>
<dbReference type="CDD" id="cd03801">
    <property type="entry name" value="GT4_PimA-like"/>
    <property type="match status" value="1"/>
</dbReference>
<feature type="domain" description="Glycosyl transferase family 1" evidence="1">
    <location>
        <begin position="206"/>
        <end position="326"/>
    </location>
</feature>
<dbReference type="PANTHER" id="PTHR45947">
    <property type="entry name" value="SULFOQUINOVOSYL TRANSFERASE SQD2"/>
    <property type="match status" value="1"/>
</dbReference>
<dbReference type="InterPro" id="IPR028098">
    <property type="entry name" value="Glyco_trans_4-like_N"/>
</dbReference>
<dbReference type="Proteomes" id="UP000095003">
    <property type="component" value="Unassembled WGS sequence"/>
</dbReference>
<dbReference type="GO" id="GO:0016757">
    <property type="term" value="F:glycosyltransferase activity"/>
    <property type="evidence" value="ECO:0007669"/>
    <property type="project" value="InterPro"/>
</dbReference>
<keyword evidence="3" id="KW-0808">Transferase</keyword>
<evidence type="ECO:0000259" key="1">
    <source>
        <dbReference type="Pfam" id="PF00534"/>
    </source>
</evidence>
<gene>
    <name evidence="3" type="primary">gtf1</name>
    <name evidence="3" type="ORF">BEH84_01072</name>
</gene>
<evidence type="ECO:0000313" key="4">
    <source>
        <dbReference type="Proteomes" id="UP000095003"/>
    </source>
</evidence>
<name>A0A1E3AXD6_9FIRM</name>
<dbReference type="InterPro" id="IPR050194">
    <property type="entry name" value="Glycosyltransferase_grp1"/>
</dbReference>
<reference evidence="3 4" key="1">
    <citation type="submission" date="2016-07" db="EMBL/GenBank/DDBJ databases">
        <title>Characterization of isolates of Eisenbergiella tayi derived from blood cultures, using whole genome sequencing.</title>
        <authorList>
            <person name="Burdz T."/>
            <person name="Wiebe D."/>
            <person name="Huynh C."/>
            <person name="Bernard K."/>
        </authorList>
    </citation>
    <scope>NUCLEOTIDE SEQUENCE [LARGE SCALE GENOMIC DNA]</scope>
    <source>
        <strain evidence="3 4">NML 120489</strain>
    </source>
</reference>
<comment type="caution">
    <text evidence="3">The sequence shown here is derived from an EMBL/GenBank/DDBJ whole genome shotgun (WGS) entry which is preliminary data.</text>
</comment>
<dbReference type="EMBL" id="MCGI01000001">
    <property type="protein sequence ID" value="ODM13357.1"/>
    <property type="molecule type" value="Genomic_DNA"/>
</dbReference>